<dbReference type="InterPro" id="IPR012337">
    <property type="entry name" value="RNaseH-like_sf"/>
</dbReference>
<reference evidence="2" key="1">
    <citation type="submission" date="2020-11" db="EMBL/GenBank/DDBJ databases">
        <authorList>
            <consortium name="DOE Joint Genome Institute"/>
            <person name="Ahrendt S."/>
            <person name="Riley R."/>
            <person name="Andreopoulos W."/>
            <person name="Labutti K."/>
            <person name="Pangilinan J."/>
            <person name="Ruiz-Duenas F.J."/>
            <person name="Barrasa J.M."/>
            <person name="Sanchez-Garcia M."/>
            <person name="Camarero S."/>
            <person name="Miyauchi S."/>
            <person name="Serrano A."/>
            <person name="Linde D."/>
            <person name="Babiker R."/>
            <person name="Drula E."/>
            <person name="Ayuso-Fernandez I."/>
            <person name="Pacheco R."/>
            <person name="Padilla G."/>
            <person name="Ferreira P."/>
            <person name="Barriuso J."/>
            <person name="Kellner H."/>
            <person name="Castanera R."/>
            <person name="Alfaro M."/>
            <person name="Ramirez L."/>
            <person name="Pisabarro A.G."/>
            <person name="Kuo A."/>
            <person name="Tritt A."/>
            <person name="Lipzen A."/>
            <person name="He G."/>
            <person name="Yan M."/>
            <person name="Ng V."/>
            <person name="Cullen D."/>
            <person name="Martin F."/>
            <person name="Rosso M.-N."/>
            <person name="Henrissat B."/>
            <person name="Hibbett D."/>
            <person name="Martinez A.T."/>
            <person name="Grigoriev I.V."/>
        </authorList>
    </citation>
    <scope>NUCLEOTIDE SEQUENCE</scope>
    <source>
        <strain evidence="2">ATCC 90797</strain>
    </source>
</reference>
<comment type="caution">
    <text evidence="2">The sequence shown here is derived from an EMBL/GenBank/DDBJ whole genome shotgun (WGS) entry which is preliminary data.</text>
</comment>
<feature type="region of interest" description="Disordered" evidence="1">
    <location>
        <begin position="865"/>
        <end position="892"/>
    </location>
</feature>
<name>A0A9P6A006_PLEER</name>
<accession>A0A9P6A006</accession>
<feature type="compositionally biased region" description="Basic and acidic residues" evidence="1">
    <location>
        <begin position="162"/>
        <end position="172"/>
    </location>
</feature>
<dbReference type="EMBL" id="MU154544">
    <property type="protein sequence ID" value="KAF9497418.1"/>
    <property type="molecule type" value="Genomic_DNA"/>
</dbReference>
<evidence type="ECO:0008006" key="4">
    <source>
        <dbReference type="Google" id="ProtNLM"/>
    </source>
</evidence>
<feature type="compositionally biased region" description="Polar residues" evidence="1">
    <location>
        <begin position="871"/>
        <end position="880"/>
    </location>
</feature>
<evidence type="ECO:0000256" key="1">
    <source>
        <dbReference type="SAM" id="MobiDB-lite"/>
    </source>
</evidence>
<keyword evidence="3" id="KW-1185">Reference proteome</keyword>
<dbReference type="AlphaFoldDB" id="A0A9P6A006"/>
<dbReference type="GO" id="GO:0005634">
    <property type="term" value="C:nucleus"/>
    <property type="evidence" value="ECO:0007669"/>
    <property type="project" value="TreeGrafter"/>
</dbReference>
<organism evidence="2 3">
    <name type="scientific">Pleurotus eryngii</name>
    <name type="common">Boletus of the steppes</name>
    <dbReference type="NCBI Taxonomy" id="5323"/>
    <lineage>
        <taxon>Eukaryota</taxon>
        <taxon>Fungi</taxon>
        <taxon>Dikarya</taxon>
        <taxon>Basidiomycota</taxon>
        <taxon>Agaricomycotina</taxon>
        <taxon>Agaricomycetes</taxon>
        <taxon>Agaricomycetidae</taxon>
        <taxon>Agaricales</taxon>
        <taxon>Pleurotineae</taxon>
        <taxon>Pleurotaceae</taxon>
        <taxon>Pleurotus</taxon>
    </lineage>
</organism>
<proteinExistence type="predicted"/>
<feature type="region of interest" description="Disordered" evidence="1">
    <location>
        <begin position="143"/>
        <end position="175"/>
    </location>
</feature>
<dbReference type="SUPFAM" id="SSF53098">
    <property type="entry name" value="Ribonuclease H-like"/>
    <property type="match status" value="1"/>
</dbReference>
<dbReference type="PANTHER" id="PTHR46169">
    <property type="entry name" value="DNA REPLICATION-RELATED ELEMENT FACTOR, ISOFORM A"/>
    <property type="match status" value="1"/>
</dbReference>
<evidence type="ECO:0000313" key="3">
    <source>
        <dbReference type="Proteomes" id="UP000807025"/>
    </source>
</evidence>
<dbReference type="Proteomes" id="UP000807025">
    <property type="component" value="Unassembled WGS sequence"/>
</dbReference>
<feature type="compositionally biased region" description="Acidic residues" evidence="1">
    <location>
        <begin position="882"/>
        <end position="892"/>
    </location>
</feature>
<sequence>MPFPAAEDASHEDMANVLEHLEVLLNRFPTTLPCKNEANSIYSSFLSFSIDPITLEHTGDECGAFSEQMKDIFGIFGWQSHTTNDGVVPILERGPMVLAMVPAFRNFLAQHPNDNVVKKWIIDVAIGAEAICQRNGIGIMINPGQGNTSEVPSLKRKATSSSKDDTGQEKEVKKGRRANDLALQLAVKGDGWWECVACGLRRSGNMQMSRILRHASTCSKLEGYDSTLRKAAVNASSDSSLGAKATGADKTNRELGSMKPSQGRSKDRLDITPFIEAGKRSRREADAQFQNSVNLLIVRLICSCGLVPNLIDMSEWRQLMTLLGGGRYHPTSMNTFVDKHIPHEAAHVCKEQISILSQSENLTLTFDGTSNRLQESFYTAHATTPLRQSYLLHGHQGSDEHHTSEWIKDKLLITVREVGESRWAASVSDNTNVTKACRRKLTDAIPSILNLANCVHHLQLLLGDITKLGHFSLMILCQMVSAMKKILRYFSKSGLSVHALLDAHTKAGEPAQRLQKIGKTRFGTYWSACKALEPCLTLIHDLAHEGTIKFKALFDQPRIKFGITSEVALQITALFNGRYGQFFDNDFYFTAFILDPRYRMDDFLKKPSDEDQTADTGAPYPRAFMHVKDVLKGMLRGILQGVEDRPEQEHHRLFTILRPREIAQALIQQLGSFWRNEPPFNTRANVENPTEWWAGLASDTNSQVLAMLATHIFNVLVNSMPDERTNSHITWFNSPIRGRQKAQTLIDMIQVGQYYRNLKTDLSKVRHRPAVKFRKLDNTVIDMVRERLDHDITMPEQDGESDDEDDGDTMADQLEDEESANKDDGGESVRIHIKMCRDLVFVIDDAIDLGAKSLLDMISSEAMVPDPVEPASTSQGTSYEGETIEEIDWDNL</sequence>
<feature type="region of interest" description="Disordered" evidence="1">
    <location>
        <begin position="787"/>
        <end position="810"/>
    </location>
</feature>
<dbReference type="PANTHER" id="PTHR46169:SF29">
    <property type="entry name" value="DNA REPLICATION-RELATED ELEMENT FACTOR, ISOFORM A"/>
    <property type="match status" value="1"/>
</dbReference>
<feature type="compositionally biased region" description="Acidic residues" evidence="1">
    <location>
        <begin position="797"/>
        <end position="810"/>
    </location>
</feature>
<gene>
    <name evidence="2" type="ORF">BDN71DRAFT_1494751</name>
</gene>
<protein>
    <recommendedName>
        <fullName evidence="4">DUF659 domain-containing protein</fullName>
    </recommendedName>
</protein>
<dbReference type="InterPro" id="IPR052717">
    <property type="entry name" value="Vacuolar_transposase_reg"/>
</dbReference>
<evidence type="ECO:0000313" key="2">
    <source>
        <dbReference type="EMBL" id="KAF9497418.1"/>
    </source>
</evidence>
<dbReference type="GO" id="GO:0006357">
    <property type="term" value="P:regulation of transcription by RNA polymerase II"/>
    <property type="evidence" value="ECO:0007669"/>
    <property type="project" value="TreeGrafter"/>
</dbReference>
<feature type="region of interest" description="Disordered" evidence="1">
    <location>
        <begin position="239"/>
        <end position="266"/>
    </location>
</feature>
<dbReference type="OrthoDB" id="4951847at2759"/>